<dbReference type="PROSITE" id="PS51781">
    <property type="entry name" value="SH3B"/>
    <property type="match status" value="1"/>
</dbReference>
<keyword evidence="1" id="KW-0732">Signal</keyword>
<feature type="signal peptide" evidence="1">
    <location>
        <begin position="1"/>
        <end position="22"/>
    </location>
</feature>
<organism evidence="3 4">
    <name type="scientific">Aerophobetes bacterium</name>
    <dbReference type="NCBI Taxonomy" id="2030807"/>
    <lineage>
        <taxon>Bacteria</taxon>
        <taxon>Candidatus Aerophobota</taxon>
    </lineage>
</organism>
<protein>
    <recommendedName>
        <fullName evidence="2">SH3b domain-containing protein</fullName>
    </recommendedName>
</protein>
<evidence type="ECO:0000313" key="4">
    <source>
        <dbReference type="Proteomes" id="UP000218775"/>
    </source>
</evidence>
<feature type="chain" id="PRO_5011997679" description="SH3b domain-containing protein" evidence="1">
    <location>
        <begin position="23"/>
        <end position="394"/>
    </location>
</feature>
<gene>
    <name evidence="3" type="ORF">COB21_02335</name>
</gene>
<dbReference type="Gene3D" id="2.30.30.40">
    <property type="entry name" value="SH3 Domains"/>
    <property type="match status" value="2"/>
</dbReference>
<evidence type="ECO:0000256" key="1">
    <source>
        <dbReference type="SAM" id="SignalP"/>
    </source>
</evidence>
<comment type="caution">
    <text evidence="3">The sequence shown here is derived from an EMBL/GenBank/DDBJ whole genome shotgun (WGS) entry which is preliminary data.</text>
</comment>
<dbReference type="Pfam" id="PF08239">
    <property type="entry name" value="SH3_3"/>
    <property type="match status" value="1"/>
</dbReference>
<sequence length="394" mass="44611">MSKIFPCISICTFALIFTSVQAAQPAVGKKSSLSAKKFKNVKKVATKKNIQAFTAKSVGRNVRIRATADLDAQVVGELKKDDYVVVLGEKGDFYAVEPLSGTKAYIFRGFVIDGCVEGQHVNVRLAPNRDALVIGHYSTGKKIEGKVDRSSNKWLEIETPATTRFYVAKEYLKYVGNKDMKAIYDKRKEKVTALLGKANKCTLEEFQKTFQEINIEKVTDNYKTIVNDFNEFKDEVKLASNKLLDVQESYLRKKITYLESQTLQKPGISYASSKVMTQEQSTFSPADLMKMWEPVEESLFTNWASSHLSKDIRDFYAEQKRHGVELTGTIEKYRDPVFNAPGSFLLKVEGRIHSYLYSTQVDLSQFEGKKISIKAQSRDNNNFAFPAFYVLDAE</sequence>
<dbReference type="AlphaFoldDB" id="A0A2A4X5N9"/>
<accession>A0A2A4X5N9</accession>
<dbReference type="PANTHER" id="PTHR34408:SF1">
    <property type="entry name" value="GLYCOSYL HYDROLASE FAMILY 19 DOMAIN-CONTAINING PROTEIN HI_1415"/>
    <property type="match status" value="1"/>
</dbReference>
<dbReference type="EMBL" id="NVUK01000011">
    <property type="protein sequence ID" value="PCI77913.1"/>
    <property type="molecule type" value="Genomic_DNA"/>
</dbReference>
<feature type="domain" description="SH3b" evidence="2">
    <location>
        <begin position="52"/>
        <end position="115"/>
    </location>
</feature>
<evidence type="ECO:0000259" key="2">
    <source>
        <dbReference type="PROSITE" id="PS51781"/>
    </source>
</evidence>
<reference evidence="4" key="1">
    <citation type="submission" date="2017-08" db="EMBL/GenBank/DDBJ databases">
        <title>A dynamic microbial community with high functional redundancy inhabits the cold, oxic subseafloor aquifer.</title>
        <authorList>
            <person name="Tully B.J."/>
            <person name="Wheat C.G."/>
            <person name="Glazer B.T."/>
            <person name="Huber J.A."/>
        </authorList>
    </citation>
    <scope>NUCLEOTIDE SEQUENCE [LARGE SCALE GENOMIC DNA]</scope>
</reference>
<dbReference type="PANTHER" id="PTHR34408">
    <property type="entry name" value="FAMILY PROTEIN, PUTATIVE-RELATED"/>
    <property type="match status" value="1"/>
</dbReference>
<dbReference type="SMART" id="SM00287">
    <property type="entry name" value="SH3b"/>
    <property type="match status" value="2"/>
</dbReference>
<name>A0A2A4X5N9_UNCAE</name>
<dbReference type="Proteomes" id="UP000218775">
    <property type="component" value="Unassembled WGS sequence"/>
</dbReference>
<proteinExistence type="predicted"/>
<dbReference type="InterPro" id="IPR052354">
    <property type="entry name" value="Cell_Wall_Dynamics_Protein"/>
</dbReference>
<dbReference type="InterPro" id="IPR003646">
    <property type="entry name" value="SH3-like_bac-type"/>
</dbReference>
<evidence type="ECO:0000313" key="3">
    <source>
        <dbReference type="EMBL" id="PCI77913.1"/>
    </source>
</evidence>